<dbReference type="Proteomes" id="UP000827976">
    <property type="component" value="Chromosome 4"/>
</dbReference>
<evidence type="ECO:0000313" key="2">
    <source>
        <dbReference type="Proteomes" id="UP000827976"/>
    </source>
</evidence>
<dbReference type="EMBL" id="CM037014">
    <property type="protein sequence ID" value="KAH7686483.1"/>
    <property type="molecule type" value="Genomic_DNA"/>
</dbReference>
<keyword evidence="2" id="KW-1185">Reference proteome</keyword>
<sequence length="68" mass="7472">MDYEMRSIRLCAVCWCGSSFCQPESATMSSGTALALGQTGVVNTLKLLIYNVSQKSGVVFVHTQKFYN</sequence>
<reference evidence="2" key="1">
    <citation type="journal article" date="2022" name="Nat. Commun.">
        <title>Chromosome evolution and the genetic basis of agronomically important traits in greater yam.</title>
        <authorList>
            <person name="Bredeson J.V."/>
            <person name="Lyons J.B."/>
            <person name="Oniyinde I.O."/>
            <person name="Okereke N.R."/>
            <person name="Kolade O."/>
            <person name="Nnabue I."/>
            <person name="Nwadili C.O."/>
            <person name="Hribova E."/>
            <person name="Parker M."/>
            <person name="Nwogha J."/>
            <person name="Shu S."/>
            <person name="Carlson J."/>
            <person name="Kariba R."/>
            <person name="Muthemba S."/>
            <person name="Knop K."/>
            <person name="Barton G.J."/>
            <person name="Sherwood A.V."/>
            <person name="Lopez-Montes A."/>
            <person name="Asiedu R."/>
            <person name="Jamnadass R."/>
            <person name="Muchugi A."/>
            <person name="Goodstein D."/>
            <person name="Egesi C.N."/>
            <person name="Featherston J."/>
            <person name="Asfaw A."/>
            <person name="Simpson G.G."/>
            <person name="Dolezel J."/>
            <person name="Hendre P.S."/>
            <person name="Van Deynze A."/>
            <person name="Kumar P.L."/>
            <person name="Obidiegwu J.E."/>
            <person name="Bhattacharjee R."/>
            <person name="Rokhsar D.S."/>
        </authorList>
    </citation>
    <scope>NUCLEOTIDE SEQUENCE [LARGE SCALE GENOMIC DNA]</scope>
    <source>
        <strain evidence="2">cv. TDa95/00328</strain>
    </source>
</reference>
<accession>A0ACB7WF65</accession>
<protein>
    <submittedName>
        <fullName evidence="1">Uncharacterized protein</fullName>
    </submittedName>
</protein>
<evidence type="ECO:0000313" key="1">
    <source>
        <dbReference type="EMBL" id="KAH7686483.1"/>
    </source>
</evidence>
<comment type="caution">
    <text evidence="1">The sequence shown here is derived from an EMBL/GenBank/DDBJ whole genome shotgun (WGS) entry which is preliminary data.</text>
</comment>
<proteinExistence type="predicted"/>
<gene>
    <name evidence="1" type="ORF">IHE45_04G108100</name>
</gene>
<organism evidence="1 2">
    <name type="scientific">Dioscorea alata</name>
    <name type="common">Purple yam</name>
    <dbReference type="NCBI Taxonomy" id="55571"/>
    <lineage>
        <taxon>Eukaryota</taxon>
        <taxon>Viridiplantae</taxon>
        <taxon>Streptophyta</taxon>
        <taxon>Embryophyta</taxon>
        <taxon>Tracheophyta</taxon>
        <taxon>Spermatophyta</taxon>
        <taxon>Magnoliopsida</taxon>
        <taxon>Liliopsida</taxon>
        <taxon>Dioscoreales</taxon>
        <taxon>Dioscoreaceae</taxon>
        <taxon>Dioscorea</taxon>
    </lineage>
</organism>
<name>A0ACB7WF65_DIOAL</name>